<dbReference type="Gene3D" id="3.40.50.10190">
    <property type="entry name" value="BRCT domain"/>
    <property type="match status" value="1"/>
</dbReference>
<keyword evidence="7" id="KW-0067">ATP-binding</keyword>
<dbReference type="GO" id="GO:0005634">
    <property type="term" value="C:nucleus"/>
    <property type="evidence" value="ECO:0007669"/>
    <property type="project" value="UniProtKB-SubCell"/>
</dbReference>
<dbReference type="Pfam" id="PF00533">
    <property type="entry name" value="BRCT"/>
    <property type="match status" value="1"/>
</dbReference>
<keyword evidence="4" id="KW-0597">Phosphoprotein</keyword>
<feature type="compositionally biased region" description="Basic and acidic residues" evidence="10">
    <location>
        <begin position="211"/>
        <end position="229"/>
    </location>
</feature>
<dbReference type="SUPFAM" id="SSF48019">
    <property type="entry name" value="post-AAA+ oligomerization domain-like"/>
    <property type="match status" value="1"/>
</dbReference>
<keyword evidence="13" id="KW-1185">Reference proteome</keyword>
<dbReference type="FunFam" id="3.40.50.300:FF:000395">
    <property type="entry name" value="Replication factor C subunit 1"/>
    <property type="match status" value="1"/>
</dbReference>
<keyword evidence="9" id="KW-0539">Nucleus</keyword>
<dbReference type="FunFam" id="1.10.8.60:FF:000021">
    <property type="entry name" value="Replication factor C subunit 1"/>
    <property type="match status" value="1"/>
</dbReference>
<evidence type="ECO:0000256" key="2">
    <source>
        <dbReference type="ARBA" id="ARBA00006116"/>
    </source>
</evidence>
<dbReference type="EMBL" id="KV453849">
    <property type="protein sequence ID" value="ODV86724.1"/>
    <property type="molecule type" value="Genomic_DNA"/>
</dbReference>
<dbReference type="GO" id="GO:0006271">
    <property type="term" value="P:DNA strand elongation involved in DNA replication"/>
    <property type="evidence" value="ECO:0007669"/>
    <property type="project" value="UniProtKB-ARBA"/>
</dbReference>
<dbReference type="SUPFAM" id="SSF52540">
    <property type="entry name" value="P-loop containing nucleoside triphosphate hydrolases"/>
    <property type="match status" value="1"/>
</dbReference>
<dbReference type="Proteomes" id="UP000094801">
    <property type="component" value="Unassembled WGS sequence"/>
</dbReference>
<dbReference type="GO" id="GO:0003677">
    <property type="term" value="F:DNA binding"/>
    <property type="evidence" value="ECO:0007669"/>
    <property type="project" value="UniProtKB-KW"/>
</dbReference>
<evidence type="ECO:0000256" key="4">
    <source>
        <dbReference type="ARBA" id="ARBA00022553"/>
    </source>
</evidence>
<dbReference type="InterPro" id="IPR027417">
    <property type="entry name" value="P-loop_NTPase"/>
</dbReference>
<gene>
    <name evidence="12" type="ORF">CANARDRAFT_185793</name>
</gene>
<keyword evidence="8" id="KW-0238">DNA-binding</keyword>
<dbReference type="PROSITE" id="PS50172">
    <property type="entry name" value="BRCT"/>
    <property type="match status" value="1"/>
</dbReference>
<evidence type="ECO:0000256" key="7">
    <source>
        <dbReference type="ARBA" id="ARBA00022840"/>
    </source>
</evidence>
<sequence length="791" mass="88752">MVKIDQFFGKVAVQKVHHVALEDTPPSKKKAAVKRSPVKVQAKPNSSSSSGLTAEEVLMTVPDADESYLVVDPALAGSNFFQLQAKKSEGAQPANDRAIPEGRPNCLNGLTIVFTGVLPSYDRAECERISSRYGAKVTKAISGKTSLVVIGREAGPKKIEMIKQKKIKCVDEDGFVELISRMPPDGGDGYDARLALAKKEEEARIAVEDALREEEEQKRKQAVQLEKRKTATKSSGVVPNKPSDRPDSDKLWTVRYAPTDMKQICGNKSNVEMLHNWLRDWFDNHKRGFNGSGINGFRAVMISGPPGIGKTTAAHLIAKSLGYDIIEKNASDVRSKKQLNDVLKSSLDNSSVVGFFNQQISGESNNRKMVLIMDEVDGMSSGDHGGGAQLSQFCKITDTPMILICNDKSLPKMRTFDKSCFDLTWRRPSSKEMKSRLLTIAHREGLKMDPNVIDQLASITHNDIRQIINIMSTVSRTQKSLDYSDTKNIEKSWQKEVILKPFDITGKLLSGALYGSNPSYNLNEKINLYFNDMDFTPLMIHENYRSVRPSRLNGVPQQRQNLAHLELLQKASDSISESDLVGQMIRGGEQHWSLAPFHAVSSSILPCSYIAGGMTGRTMFSSWLGQNSKKNKYDRILQELQYHSSTKTMTNNQELRLAYIPYFIKMLTKPIIEHGADGIEEVLKLMDEYYFTKEDWDNMMEFGVGKTGRMDTILKSIPTSVKTQFTRRYNSYTHPTIIYKTGDSVTKNTKSKAPRPDLEDYVDDDDDKPDENDDQEDDIKKDKLIQEVKPK</sequence>
<dbReference type="CDD" id="cd18140">
    <property type="entry name" value="HLD_clamp_RFC"/>
    <property type="match status" value="1"/>
</dbReference>
<keyword evidence="6" id="KW-0547">Nucleotide-binding</keyword>
<keyword evidence="5" id="KW-0235">DNA replication</keyword>
<dbReference type="FunFam" id="1.20.272.10:FF:000005">
    <property type="entry name" value="Replication factor C subunit 1"/>
    <property type="match status" value="1"/>
</dbReference>
<evidence type="ECO:0000313" key="12">
    <source>
        <dbReference type="EMBL" id="ODV86724.1"/>
    </source>
</evidence>
<dbReference type="GO" id="GO:0005663">
    <property type="term" value="C:DNA replication factor C complex"/>
    <property type="evidence" value="ECO:0007669"/>
    <property type="project" value="InterPro"/>
</dbReference>
<name>A0A1E4T4Q4_9ASCO</name>
<comment type="similarity">
    <text evidence="2">Belongs to the activator 1 large subunit family.</text>
</comment>
<dbReference type="FunFam" id="3.40.50.10190:FF:000001">
    <property type="entry name" value="Replication factor C subunit 1"/>
    <property type="match status" value="1"/>
</dbReference>
<dbReference type="GO" id="GO:0003689">
    <property type="term" value="F:DNA clamp loader activity"/>
    <property type="evidence" value="ECO:0007669"/>
    <property type="project" value="InterPro"/>
</dbReference>
<dbReference type="Pfam" id="PF00004">
    <property type="entry name" value="AAA"/>
    <property type="match status" value="1"/>
</dbReference>
<reference evidence="13" key="1">
    <citation type="submission" date="2016-04" db="EMBL/GenBank/DDBJ databases">
        <title>Comparative genomics of biotechnologically important yeasts.</title>
        <authorList>
            <consortium name="DOE Joint Genome Institute"/>
            <person name="Riley R."/>
            <person name="Haridas S."/>
            <person name="Wolfe K.H."/>
            <person name="Lopes M.R."/>
            <person name="Hittinger C.T."/>
            <person name="Goker M."/>
            <person name="Salamov A."/>
            <person name="Wisecaver J."/>
            <person name="Long T.M."/>
            <person name="Aerts A.L."/>
            <person name="Barry K."/>
            <person name="Choi C."/>
            <person name="Clum A."/>
            <person name="Coughlan A.Y."/>
            <person name="Deshpande S."/>
            <person name="Douglass A.P."/>
            <person name="Hanson S.J."/>
            <person name="Klenk H.-P."/>
            <person name="Labutti K."/>
            <person name="Lapidus A."/>
            <person name="Lindquist E."/>
            <person name="Lipzen A."/>
            <person name="Meier-Kolthoff J.P."/>
            <person name="Ohm R.A."/>
            <person name="Otillar R.P."/>
            <person name="Pangilinan J."/>
            <person name="Peng Y."/>
            <person name="Rokas A."/>
            <person name="Rosa C.A."/>
            <person name="Scheuner C."/>
            <person name="Sibirny A.A."/>
            <person name="Slot J.C."/>
            <person name="Stielow J.B."/>
            <person name="Sun H."/>
            <person name="Kurtzman C.P."/>
            <person name="Blackwell M."/>
            <person name="Grigoriev I.V."/>
            <person name="Jeffries T.W."/>
        </authorList>
    </citation>
    <scope>NUCLEOTIDE SEQUENCE [LARGE SCALE GENOMIC DNA]</scope>
    <source>
        <strain evidence="13">NRRL YB-2248</strain>
    </source>
</reference>
<feature type="region of interest" description="Disordered" evidence="10">
    <location>
        <begin position="23"/>
        <end position="51"/>
    </location>
</feature>
<evidence type="ECO:0000256" key="6">
    <source>
        <dbReference type="ARBA" id="ARBA00022741"/>
    </source>
</evidence>
<dbReference type="InterPro" id="IPR012178">
    <property type="entry name" value="RFC1"/>
</dbReference>
<evidence type="ECO:0000256" key="8">
    <source>
        <dbReference type="ARBA" id="ARBA00023125"/>
    </source>
</evidence>
<protein>
    <recommendedName>
        <fullName evidence="3">Replication factor C subunit 1</fullName>
    </recommendedName>
</protein>
<dbReference type="Gene3D" id="3.40.50.300">
    <property type="entry name" value="P-loop containing nucleotide triphosphate hydrolases"/>
    <property type="match status" value="1"/>
</dbReference>
<feature type="region of interest" description="Disordered" evidence="10">
    <location>
        <begin position="746"/>
        <end position="791"/>
    </location>
</feature>
<dbReference type="PANTHER" id="PTHR23389">
    <property type="entry name" value="CHROMOSOME TRANSMISSION FIDELITY FACTOR 18"/>
    <property type="match status" value="1"/>
</dbReference>
<dbReference type="AlphaFoldDB" id="A0A1E4T4Q4"/>
<dbReference type="Pfam" id="PF25361">
    <property type="entry name" value="AAA_lid_RFC1"/>
    <property type="match status" value="1"/>
</dbReference>
<dbReference type="GO" id="GO:0005524">
    <property type="term" value="F:ATP binding"/>
    <property type="evidence" value="ECO:0007669"/>
    <property type="project" value="UniProtKB-KW"/>
</dbReference>
<evidence type="ECO:0000256" key="10">
    <source>
        <dbReference type="SAM" id="MobiDB-lite"/>
    </source>
</evidence>
<dbReference type="InterPro" id="IPR013725">
    <property type="entry name" value="DNA_replication_fac_RFC1_C"/>
</dbReference>
<dbReference type="InterPro" id="IPR003959">
    <property type="entry name" value="ATPase_AAA_core"/>
</dbReference>
<feature type="compositionally biased region" description="Acidic residues" evidence="10">
    <location>
        <begin position="759"/>
        <end position="777"/>
    </location>
</feature>
<feature type="region of interest" description="Disordered" evidence="10">
    <location>
        <begin position="211"/>
        <end position="250"/>
    </location>
</feature>
<feature type="compositionally biased region" description="Basic residues" evidence="10">
    <location>
        <begin position="27"/>
        <end position="37"/>
    </location>
</feature>
<dbReference type="CDD" id="cd00009">
    <property type="entry name" value="AAA"/>
    <property type="match status" value="1"/>
</dbReference>
<dbReference type="GO" id="GO:0016887">
    <property type="term" value="F:ATP hydrolysis activity"/>
    <property type="evidence" value="ECO:0007669"/>
    <property type="project" value="InterPro"/>
</dbReference>
<dbReference type="PIRSF" id="PIRSF036578">
    <property type="entry name" value="RFC1"/>
    <property type="match status" value="1"/>
</dbReference>
<dbReference type="SMART" id="SM00382">
    <property type="entry name" value="AAA"/>
    <property type="match status" value="1"/>
</dbReference>
<feature type="compositionally biased region" description="Basic and acidic residues" evidence="10">
    <location>
        <begin position="778"/>
        <end position="791"/>
    </location>
</feature>
<dbReference type="InterPro" id="IPR001357">
    <property type="entry name" value="BRCT_dom"/>
</dbReference>
<organism evidence="12 13">
    <name type="scientific">[Candida] arabinofermentans NRRL YB-2248</name>
    <dbReference type="NCBI Taxonomy" id="983967"/>
    <lineage>
        <taxon>Eukaryota</taxon>
        <taxon>Fungi</taxon>
        <taxon>Dikarya</taxon>
        <taxon>Ascomycota</taxon>
        <taxon>Saccharomycotina</taxon>
        <taxon>Pichiomycetes</taxon>
        <taxon>Pichiales</taxon>
        <taxon>Pichiaceae</taxon>
        <taxon>Ogataea</taxon>
        <taxon>Ogataea/Candida clade</taxon>
    </lineage>
</organism>
<dbReference type="PANTHER" id="PTHR23389:SF6">
    <property type="entry name" value="REPLICATION FACTOR C SUBUNIT 1"/>
    <property type="match status" value="1"/>
</dbReference>
<dbReference type="InterPro" id="IPR047854">
    <property type="entry name" value="RFC_lid"/>
</dbReference>
<evidence type="ECO:0000256" key="1">
    <source>
        <dbReference type="ARBA" id="ARBA00004123"/>
    </source>
</evidence>
<comment type="subcellular location">
    <subcellularLocation>
        <location evidence="1">Nucleus</location>
    </subcellularLocation>
</comment>
<feature type="non-terminal residue" evidence="12">
    <location>
        <position position="791"/>
    </location>
</feature>
<dbReference type="InterPro" id="IPR036420">
    <property type="entry name" value="BRCT_dom_sf"/>
</dbReference>
<dbReference type="OrthoDB" id="446168at2759"/>
<evidence type="ECO:0000256" key="3">
    <source>
        <dbReference type="ARBA" id="ARBA00020401"/>
    </source>
</evidence>
<dbReference type="InterPro" id="IPR008921">
    <property type="entry name" value="DNA_pol3_clamp-load_cplx_C"/>
</dbReference>
<dbReference type="InterPro" id="IPR003593">
    <property type="entry name" value="AAA+_ATPase"/>
</dbReference>
<accession>A0A1E4T4Q4</accession>
<proteinExistence type="inferred from homology"/>
<evidence type="ECO:0000259" key="11">
    <source>
        <dbReference type="PROSITE" id="PS50172"/>
    </source>
</evidence>
<dbReference type="Gene3D" id="1.20.272.10">
    <property type="match status" value="1"/>
</dbReference>
<dbReference type="SUPFAM" id="SSF52113">
    <property type="entry name" value="BRCT domain"/>
    <property type="match status" value="1"/>
</dbReference>
<dbReference type="Pfam" id="PF08519">
    <property type="entry name" value="RFC1"/>
    <property type="match status" value="1"/>
</dbReference>
<dbReference type="STRING" id="983967.A0A1E4T4Q4"/>
<dbReference type="GO" id="GO:0006281">
    <property type="term" value="P:DNA repair"/>
    <property type="evidence" value="ECO:0007669"/>
    <property type="project" value="InterPro"/>
</dbReference>
<evidence type="ECO:0000256" key="9">
    <source>
        <dbReference type="ARBA" id="ARBA00023242"/>
    </source>
</evidence>
<dbReference type="SMART" id="SM00292">
    <property type="entry name" value="BRCT"/>
    <property type="match status" value="1"/>
</dbReference>
<dbReference type="Gene3D" id="1.10.8.60">
    <property type="match status" value="1"/>
</dbReference>
<evidence type="ECO:0000256" key="5">
    <source>
        <dbReference type="ARBA" id="ARBA00022705"/>
    </source>
</evidence>
<evidence type="ECO:0000313" key="13">
    <source>
        <dbReference type="Proteomes" id="UP000094801"/>
    </source>
</evidence>
<feature type="domain" description="BRCT" evidence="11">
    <location>
        <begin position="102"/>
        <end position="181"/>
    </location>
</feature>